<accession>A0ABV5WHB1</accession>
<dbReference type="RefSeq" id="WP_379950088.1">
    <property type="nucleotide sequence ID" value="NZ_JBHMAF010000087.1"/>
</dbReference>
<keyword evidence="1" id="KW-0472">Membrane</keyword>
<evidence type="ECO:0008006" key="4">
    <source>
        <dbReference type="Google" id="ProtNLM"/>
    </source>
</evidence>
<organism evidence="2 3">
    <name type="scientific">Ectobacillus funiculus</name>
    <dbReference type="NCBI Taxonomy" id="137993"/>
    <lineage>
        <taxon>Bacteria</taxon>
        <taxon>Bacillati</taxon>
        <taxon>Bacillota</taxon>
        <taxon>Bacilli</taxon>
        <taxon>Bacillales</taxon>
        <taxon>Bacillaceae</taxon>
        <taxon>Ectobacillus</taxon>
    </lineage>
</organism>
<reference evidence="2 3" key="1">
    <citation type="submission" date="2024-09" db="EMBL/GenBank/DDBJ databases">
        <authorList>
            <person name="Sun Q."/>
            <person name="Mori K."/>
        </authorList>
    </citation>
    <scope>NUCLEOTIDE SEQUENCE [LARGE SCALE GENOMIC DNA]</scope>
    <source>
        <strain evidence="2 3">JCM 11201</strain>
    </source>
</reference>
<feature type="transmembrane region" description="Helical" evidence="1">
    <location>
        <begin position="48"/>
        <end position="67"/>
    </location>
</feature>
<dbReference type="Pfam" id="PF26310">
    <property type="entry name" value="YczF"/>
    <property type="match status" value="1"/>
</dbReference>
<dbReference type="EMBL" id="JBHMAF010000087">
    <property type="protein sequence ID" value="MFB9759740.1"/>
    <property type="molecule type" value="Genomic_DNA"/>
</dbReference>
<evidence type="ECO:0000256" key="1">
    <source>
        <dbReference type="SAM" id="Phobius"/>
    </source>
</evidence>
<name>A0ABV5WHB1_9BACI</name>
<dbReference type="InterPro" id="IPR058725">
    <property type="entry name" value="YczF"/>
</dbReference>
<keyword evidence="1" id="KW-0812">Transmembrane</keyword>
<dbReference type="Proteomes" id="UP001589609">
    <property type="component" value="Unassembled WGS sequence"/>
</dbReference>
<keyword evidence="3" id="KW-1185">Reference proteome</keyword>
<keyword evidence="1" id="KW-1133">Transmembrane helix</keyword>
<sequence length="79" mass="9160">MKMLVLFFFIFFLSIALTIMIDLMMGMKISMAIRNMKGPFSVMTIPEYFIMFVFLAIVSVPPIASFLKSRKQVQPREKS</sequence>
<proteinExistence type="predicted"/>
<evidence type="ECO:0000313" key="2">
    <source>
        <dbReference type="EMBL" id="MFB9759740.1"/>
    </source>
</evidence>
<gene>
    <name evidence="2" type="ORF">ACFFMS_15145</name>
</gene>
<comment type="caution">
    <text evidence="2">The sequence shown here is derived from an EMBL/GenBank/DDBJ whole genome shotgun (WGS) entry which is preliminary data.</text>
</comment>
<protein>
    <recommendedName>
        <fullName evidence="4">DUF2798 domain-containing protein</fullName>
    </recommendedName>
</protein>
<evidence type="ECO:0000313" key="3">
    <source>
        <dbReference type="Proteomes" id="UP001589609"/>
    </source>
</evidence>